<keyword evidence="1" id="KW-0732">Signal</keyword>
<feature type="chain" id="PRO_5039494225" description="SGNH domain-containing protein" evidence="1">
    <location>
        <begin position="28"/>
        <end position="313"/>
    </location>
</feature>
<evidence type="ECO:0000313" key="3">
    <source>
        <dbReference type="EMBL" id="SDN35898.1"/>
    </source>
</evidence>
<dbReference type="Pfam" id="PF19040">
    <property type="entry name" value="SGNH"/>
    <property type="match status" value="1"/>
</dbReference>
<evidence type="ECO:0000256" key="1">
    <source>
        <dbReference type="SAM" id="SignalP"/>
    </source>
</evidence>
<gene>
    <name evidence="3" type="ORF">SAMN05192576_2113</name>
</gene>
<accession>A0A1H0AQT6</accession>
<sequence length="313" mass="34388">MRCGPGALLGACLAAVALVTVLLPTTAVGSAGTAASSIVAARVADPTQDRPTLPARCRPDSEQHISKPAPCYVTRFVRTRPTVMLWGDSHAYHHIPAVRAAVRGQNVNLVLFIAGACPPMVRIAKQQDTCSVINRQALEFVTRLHKNGRPLTVLLGAYWHWYLSTLEKIDAGEEPGADEAYIFEQSREFRPGVPRMFRTLGRMGVNADVLGPVPTVPDEVFPCLQGEIPYACPIPRGQALPDESTTREYVETQMEALAGRPRLINLKPRICDSAFCYGLRDDVYTWYDGIHLSATFSRSTTSAFRGIVRDLKR</sequence>
<feature type="domain" description="SGNH" evidence="2">
    <location>
        <begin position="57"/>
        <end position="304"/>
    </location>
</feature>
<evidence type="ECO:0000313" key="4">
    <source>
        <dbReference type="Proteomes" id="UP000199004"/>
    </source>
</evidence>
<keyword evidence="4" id="KW-1185">Reference proteome</keyword>
<dbReference type="AlphaFoldDB" id="A0A1H0AQT6"/>
<dbReference type="EMBL" id="FNIC01000002">
    <property type="protein sequence ID" value="SDN35898.1"/>
    <property type="molecule type" value="Genomic_DNA"/>
</dbReference>
<dbReference type="STRING" id="1005944.SAMN05192576_2113"/>
<organism evidence="3 4">
    <name type="scientific">Nocardioides szechwanensis</name>
    <dbReference type="NCBI Taxonomy" id="1005944"/>
    <lineage>
        <taxon>Bacteria</taxon>
        <taxon>Bacillati</taxon>
        <taxon>Actinomycetota</taxon>
        <taxon>Actinomycetes</taxon>
        <taxon>Propionibacteriales</taxon>
        <taxon>Nocardioidaceae</taxon>
        <taxon>Nocardioides</taxon>
    </lineage>
</organism>
<name>A0A1H0AQT6_9ACTN</name>
<feature type="signal peptide" evidence="1">
    <location>
        <begin position="1"/>
        <end position="27"/>
    </location>
</feature>
<protein>
    <recommendedName>
        <fullName evidence="2">SGNH domain-containing protein</fullName>
    </recommendedName>
</protein>
<evidence type="ECO:0000259" key="2">
    <source>
        <dbReference type="Pfam" id="PF19040"/>
    </source>
</evidence>
<dbReference type="InterPro" id="IPR043968">
    <property type="entry name" value="SGNH"/>
</dbReference>
<proteinExistence type="predicted"/>
<dbReference type="Proteomes" id="UP000199004">
    <property type="component" value="Unassembled WGS sequence"/>
</dbReference>
<reference evidence="3 4" key="1">
    <citation type="submission" date="2016-10" db="EMBL/GenBank/DDBJ databases">
        <authorList>
            <person name="de Groot N.N."/>
        </authorList>
    </citation>
    <scope>NUCLEOTIDE SEQUENCE [LARGE SCALE GENOMIC DNA]</scope>
    <source>
        <strain evidence="3 4">CGMCC 1.11147</strain>
    </source>
</reference>